<dbReference type="PROSITE" id="PS50005">
    <property type="entry name" value="TPR"/>
    <property type="match status" value="1"/>
</dbReference>
<evidence type="ECO:0000256" key="1">
    <source>
        <dbReference type="PROSITE-ProRule" id="PRU00339"/>
    </source>
</evidence>
<gene>
    <name evidence="2" type="ORF">M0M57_02880</name>
</gene>
<dbReference type="SMART" id="SM00028">
    <property type="entry name" value="TPR"/>
    <property type="match status" value="4"/>
</dbReference>
<sequence>MKQLILVIVLLFPCFIIGQNGINTTTLSDKTKQDIILLVKDLYSKKPSFSFNITHKDLDRSFEEMSDGKKYDEQKLNDLLQKLSTDSINPFFLNNIAEYYSKKKKSDLANKYYSKALTTIDIRYFDKDSAFFYSFRGVLKSNLNDANALLDFDKSLKINPKDSISMFFYPLILLKNGDYKRSREVIKEMLTSDNKNISIPYFYLIFTEIFENSQNLFMQIGEDKNLKKTYATKDHTEIFNYDLLNEYRLKYKNNHQIENCWIMSHIMGLFCKVIFFELDSKNNLVLNYTANEKNKINELIEKISELKDQKKLNDFTVNKCLGYLYFMKEDWEKSLHFFNKAIEVFPIDKKDENFNATDCYNVVSLIYNLKSDSINYRKTLNTKIAIETESENTVEELTLLAFDYYLSEDLVKAEEYCKKIREIDSSDFNSLRLLSHINFIKGFKSLAQFYGESASSYLKDDDDNYNLIMQFAIYQLYNGDFTTAQNNIEIAKNIKGDDDCDLCTTLMNIIKHGK</sequence>
<evidence type="ECO:0000313" key="3">
    <source>
        <dbReference type="Proteomes" id="UP000830583"/>
    </source>
</evidence>
<accession>A0ABY4KGI9</accession>
<proteinExistence type="predicted"/>
<dbReference type="InterPro" id="IPR011990">
    <property type="entry name" value="TPR-like_helical_dom_sf"/>
</dbReference>
<dbReference type="SUPFAM" id="SSF48452">
    <property type="entry name" value="TPR-like"/>
    <property type="match status" value="2"/>
</dbReference>
<reference evidence="2" key="1">
    <citation type="submission" date="2022-04" db="EMBL/GenBank/DDBJ databases">
        <title>Consumption of N2O by Flavobacterium azooxidireducens sp. nov. isolated from Decomposing Leaf Litter of Phragmites australis (Cav.).</title>
        <authorList>
            <person name="Behrendt U."/>
            <person name="Spanner T."/>
            <person name="Augustin J."/>
            <person name="Horn M.A."/>
            <person name="Kolb S."/>
            <person name="Ulrich A."/>
        </authorList>
    </citation>
    <scope>NUCLEOTIDE SEQUENCE</scope>
    <source>
        <strain evidence="2">IGB 4-14</strain>
    </source>
</reference>
<organism evidence="2 3">
    <name type="scientific">Flavobacterium azooxidireducens</name>
    <dbReference type="NCBI Taxonomy" id="1871076"/>
    <lineage>
        <taxon>Bacteria</taxon>
        <taxon>Pseudomonadati</taxon>
        <taxon>Bacteroidota</taxon>
        <taxon>Flavobacteriia</taxon>
        <taxon>Flavobacteriales</taxon>
        <taxon>Flavobacteriaceae</taxon>
        <taxon>Flavobacterium</taxon>
    </lineage>
</organism>
<keyword evidence="1" id="KW-0802">TPR repeat</keyword>
<evidence type="ECO:0000313" key="2">
    <source>
        <dbReference type="EMBL" id="UPQ79789.1"/>
    </source>
</evidence>
<dbReference type="EMBL" id="CP096205">
    <property type="protein sequence ID" value="UPQ79789.1"/>
    <property type="molecule type" value="Genomic_DNA"/>
</dbReference>
<dbReference type="RefSeq" id="WP_248435208.1">
    <property type="nucleotide sequence ID" value="NZ_CP096205.1"/>
</dbReference>
<dbReference type="Proteomes" id="UP000830583">
    <property type="component" value="Chromosome"/>
</dbReference>
<dbReference type="InterPro" id="IPR019734">
    <property type="entry name" value="TPR_rpt"/>
</dbReference>
<dbReference type="Gene3D" id="1.25.40.10">
    <property type="entry name" value="Tetratricopeptide repeat domain"/>
    <property type="match status" value="2"/>
</dbReference>
<protein>
    <recommendedName>
        <fullName evidence="4">Tetratricopeptide repeat protein</fullName>
    </recommendedName>
</protein>
<evidence type="ECO:0008006" key="4">
    <source>
        <dbReference type="Google" id="ProtNLM"/>
    </source>
</evidence>
<feature type="repeat" description="TPR" evidence="1">
    <location>
        <begin position="315"/>
        <end position="348"/>
    </location>
</feature>
<keyword evidence="3" id="KW-1185">Reference proteome</keyword>
<name>A0ABY4KGI9_9FLAO</name>